<accession>A0A645CVY4</accession>
<reference evidence="2" key="1">
    <citation type="submission" date="2019-08" db="EMBL/GenBank/DDBJ databases">
        <authorList>
            <person name="Kucharzyk K."/>
            <person name="Murdoch R.W."/>
            <person name="Higgins S."/>
            <person name="Loffler F."/>
        </authorList>
    </citation>
    <scope>NUCLEOTIDE SEQUENCE</scope>
</reference>
<feature type="transmembrane region" description="Helical" evidence="1">
    <location>
        <begin position="66"/>
        <end position="86"/>
    </location>
</feature>
<keyword evidence="1" id="KW-1133">Transmembrane helix</keyword>
<name>A0A645CVY4_9ZZZZ</name>
<dbReference type="AlphaFoldDB" id="A0A645CVY4"/>
<organism evidence="2">
    <name type="scientific">bioreactor metagenome</name>
    <dbReference type="NCBI Taxonomy" id="1076179"/>
    <lineage>
        <taxon>unclassified sequences</taxon>
        <taxon>metagenomes</taxon>
        <taxon>ecological metagenomes</taxon>
    </lineage>
</organism>
<feature type="transmembrane region" description="Helical" evidence="1">
    <location>
        <begin position="31"/>
        <end position="60"/>
    </location>
</feature>
<dbReference type="InterPro" id="IPR049458">
    <property type="entry name" value="EpsG-like"/>
</dbReference>
<keyword evidence="1" id="KW-0472">Membrane</keyword>
<feature type="transmembrane region" description="Helical" evidence="1">
    <location>
        <begin position="160"/>
        <end position="180"/>
    </location>
</feature>
<feature type="transmembrane region" description="Helical" evidence="1">
    <location>
        <begin position="135"/>
        <end position="153"/>
    </location>
</feature>
<proteinExistence type="predicted"/>
<dbReference type="Pfam" id="PF14897">
    <property type="entry name" value="EpsG"/>
    <property type="match status" value="1"/>
</dbReference>
<protein>
    <recommendedName>
        <fullName evidence="3">Transmembrane protein EpsG</fullName>
    </recommendedName>
</protein>
<comment type="caution">
    <text evidence="2">The sequence shown here is derived from an EMBL/GenBank/DDBJ whole genome shotgun (WGS) entry which is preliminary data.</text>
</comment>
<evidence type="ECO:0008006" key="3">
    <source>
        <dbReference type="Google" id="ProtNLM"/>
    </source>
</evidence>
<sequence>MVSNGYTRQAVAISICLWGVYKLLQNKRKKFIFFILLAAMFHKTVIVFFLLFPVVFLYYIKNNLKYLMAIYSFFSFILIVFLLNFLGMQESNIYLQGNEEMSSKGFFVRWTYHVIPLIIFYKYNNFFKTYYYYPILQYLSFLILLLFPLGFVFSTLADRFNLYLIFFDVFVLCSSFFYISEYEKRLLVAVLIVFYSLQMFIWFFYGEWAMKAWVPYKNYITNYLFNSVF</sequence>
<keyword evidence="1" id="KW-0812">Transmembrane</keyword>
<feature type="transmembrane region" description="Helical" evidence="1">
    <location>
        <begin position="186"/>
        <end position="205"/>
    </location>
</feature>
<gene>
    <name evidence="2" type="ORF">SDC9_128129</name>
</gene>
<evidence type="ECO:0000313" key="2">
    <source>
        <dbReference type="EMBL" id="MPM81077.1"/>
    </source>
</evidence>
<dbReference type="EMBL" id="VSSQ01030524">
    <property type="protein sequence ID" value="MPM81077.1"/>
    <property type="molecule type" value="Genomic_DNA"/>
</dbReference>
<evidence type="ECO:0000256" key="1">
    <source>
        <dbReference type="SAM" id="Phobius"/>
    </source>
</evidence>